<gene>
    <name evidence="2" type="ordered locus">LEPBI_I2196</name>
</gene>
<name>B0ST55_LEPBP</name>
<keyword evidence="1" id="KW-0812">Transmembrane</keyword>
<dbReference type="STRING" id="456481.LEPBI_I2196"/>
<keyword evidence="3" id="KW-1185">Reference proteome</keyword>
<keyword evidence="1" id="KW-1133">Transmembrane helix</keyword>
<dbReference type="KEGG" id="lbi:LEPBI_I2196"/>
<evidence type="ECO:0000313" key="2">
    <source>
        <dbReference type="EMBL" id="ABZ98295.1"/>
    </source>
</evidence>
<keyword evidence="1" id="KW-0472">Membrane</keyword>
<dbReference type="AlphaFoldDB" id="B0ST55"/>
<feature type="transmembrane region" description="Helical" evidence="1">
    <location>
        <begin position="115"/>
        <end position="135"/>
    </location>
</feature>
<dbReference type="BioCyc" id="LBIF456481:LEPBI_RS10830-MONOMER"/>
<evidence type="ECO:0000256" key="1">
    <source>
        <dbReference type="SAM" id="Phobius"/>
    </source>
</evidence>
<protein>
    <submittedName>
        <fullName evidence="2">Uncharacterized protein</fullName>
    </submittedName>
</protein>
<dbReference type="EMBL" id="CP000786">
    <property type="protein sequence ID" value="ABZ98295.1"/>
    <property type="molecule type" value="Genomic_DNA"/>
</dbReference>
<feature type="transmembrane region" description="Helical" evidence="1">
    <location>
        <begin position="26"/>
        <end position="44"/>
    </location>
</feature>
<dbReference type="HOGENOM" id="CLU_1813411_0_0_12"/>
<organism evidence="2 3">
    <name type="scientific">Leptospira biflexa serovar Patoc (strain Patoc 1 / ATCC 23582 / Paris)</name>
    <dbReference type="NCBI Taxonomy" id="456481"/>
    <lineage>
        <taxon>Bacteria</taxon>
        <taxon>Pseudomonadati</taxon>
        <taxon>Spirochaetota</taxon>
        <taxon>Spirochaetia</taxon>
        <taxon>Leptospirales</taxon>
        <taxon>Leptospiraceae</taxon>
        <taxon>Leptospira</taxon>
    </lineage>
</organism>
<proteinExistence type="predicted"/>
<reference evidence="2 3" key="1">
    <citation type="journal article" date="2008" name="PLoS ONE">
        <title>Genome sequence of the saprophyte Leptospira biflexa provides insights into the evolution of Leptospira and the pathogenesis of leptospirosis.</title>
        <authorList>
            <person name="Picardeau M."/>
            <person name="Bulach D.M."/>
            <person name="Bouchier C."/>
            <person name="Zuerner R.L."/>
            <person name="Zidane N."/>
            <person name="Wilson P.J."/>
            <person name="Creno S."/>
            <person name="Kuczek E.S."/>
            <person name="Bommezzadri S."/>
            <person name="Davis J.C."/>
            <person name="McGrath A."/>
            <person name="Johnson M.J."/>
            <person name="Boursaux-Eude C."/>
            <person name="Seemann T."/>
            <person name="Rouy Z."/>
            <person name="Coppel R.L."/>
            <person name="Rood J.I."/>
            <person name="Lajus A."/>
            <person name="Davies J.K."/>
            <person name="Medigue C."/>
            <person name="Adler B."/>
        </authorList>
    </citation>
    <scope>NUCLEOTIDE SEQUENCE [LARGE SCALE GENOMIC DNA]</scope>
    <source>
        <strain evidence="3">Patoc 1 / ATCC 23582 / Paris</strain>
    </source>
</reference>
<evidence type="ECO:0000313" key="3">
    <source>
        <dbReference type="Proteomes" id="UP000001847"/>
    </source>
</evidence>
<feature type="transmembrane region" description="Helical" evidence="1">
    <location>
        <begin position="50"/>
        <end position="69"/>
    </location>
</feature>
<sequence length="142" mass="16513">MYKIQVRVKFTNMNQFLNQTIVSNKIFNLLILACPIYLIIANIALNDKNVFSIILPNLIPFFIFLAILFKIKNLEIVLQIWFGLIALLSVISFIIVLTNLIKIDFENTLVDKNTYISLARDLLNTIIFFPLFLSVKKYIKKI</sequence>
<feature type="transmembrane region" description="Helical" evidence="1">
    <location>
        <begin position="81"/>
        <end position="103"/>
    </location>
</feature>
<dbReference type="Proteomes" id="UP000001847">
    <property type="component" value="Chromosome I"/>
</dbReference>
<accession>B0ST55</accession>